<accession>A0A2Z5U4B2</accession>
<dbReference type="RefSeq" id="WP_120171889.1">
    <property type="nucleotide sequence ID" value="NZ_AP018400.1"/>
</dbReference>
<dbReference type="Proteomes" id="UP000269331">
    <property type="component" value="Chromosome"/>
</dbReference>
<organism evidence="1 2">
    <name type="scientific">Streptococcus ruminantium</name>
    <dbReference type="NCBI Taxonomy" id="1917441"/>
    <lineage>
        <taxon>Bacteria</taxon>
        <taxon>Bacillati</taxon>
        <taxon>Bacillota</taxon>
        <taxon>Bacilli</taxon>
        <taxon>Lactobacillales</taxon>
        <taxon>Streptococcaceae</taxon>
        <taxon>Streptococcus</taxon>
    </lineage>
</organism>
<sequence length="101" mass="11892">MIINSKEPDPKLRWDSISKVIRQKLARYAEENPTAVKCKLVCFDRKETYRKVLFGIDADFDKLFWIESANKAISKWSYGYEIDLENVDTINSEFILDVYFG</sequence>
<evidence type="ECO:0000313" key="1">
    <source>
        <dbReference type="EMBL" id="BBA92908.1"/>
    </source>
</evidence>
<dbReference type="KEGG" id="srq:SR187_6515"/>
<dbReference type="GeneID" id="52229839"/>
<gene>
    <name evidence="1" type="ORF">SR187_6515</name>
</gene>
<protein>
    <submittedName>
        <fullName evidence="1">Uncharacterized protein</fullName>
    </submittedName>
</protein>
<reference evidence="1 2" key="1">
    <citation type="journal article" date="2018" name="Genome Biol. Evol.">
        <title>Complete Genome Sequence of Streptococcus ruminantium sp. nov. GUT-187T (=DSM 104980T =JCM 31869T), the Type Strain of S. ruminantium, and Comparison with Genome Sequences of Streptococcus suis Strains.</title>
        <authorList>
            <person name="Tohya M."/>
            <person name="Sekizaki T."/>
            <person name="Miyoshi-Akiyama T."/>
        </authorList>
    </citation>
    <scope>NUCLEOTIDE SEQUENCE [LARGE SCALE GENOMIC DNA]</scope>
    <source>
        <strain evidence="1 2">GUT187T</strain>
    </source>
</reference>
<name>A0A2Z5U4B2_9STRE</name>
<proteinExistence type="predicted"/>
<dbReference type="EMBL" id="AP018400">
    <property type="protein sequence ID" value="BBA92908.1"/>
    <property type="molecule type" value="Genomic_DNA"/>
</dbReference>
<evidence type="ECO:0000313" key="2">
    <source>
        <dbReference type="Proteomes" id="UP000269331"/>
    </source>
</evidence>
<dbReference type="AlphaFoldDB" id="A0A2Z5U4B2"/>